<keyword evidence="18" id="KW-1185">Reference proteome</keyword>
<reference evidence="17 18" key="1">
    <citation type="submission" date="2014-04" db="EMBL/GenBank/DDBJ databases">
        <authorList>
            <consortium name="DOE Joint Genome Institute"/>
            <person name="Kuo A."/>
            <person name="Kohler A."/>
            <person name="Costa M.D."/>
            <person name="Nagy L.G."/>
            <person name="Floudas D."/>
            <person name="Copeland A."/>
            <person name="Barry K.W."/>
            <person name="Cichocki N."/>
            <person name="Veneault-Fourrey C."/>
            <person name="LaButti K."/>
            <person name="Lindquist E.A."/>
            <person name="Lipzen A."/>
            <person name="Lundell T."/>
            <person name="Morin E."/>
            <person name="Murat C."/>
            <person name="Sun H."/>
            <person name="Tunlid A."/>
            <person name="Henrissat B."/>
            <person name="Grigoriev I.V."/>
            <person name="Hibbett D.S."/>
            <person name="Martin F."/>
            <person name="Nordberg H.P."/>
            <person name="Cantor M.N."/>
            <person name="Hua S.X."/>
        </authorList>
    </citation>
    <scope>NUCLEOTIDE SEQUENCE [LARGE SCALE GENOMIC DNA]</scope>
    <source>
        <strain evidence="17 18">Marx 270</strain>
    </source>
</reference>
<protein>
    <recommendedName>
        <fullName evidence="5">DASH complex subunit ASK1</fullName>
    </recommendedName>
</protein>
<organism evidence="17 18">
    <name type="scientific">Pisolithus tinctorius Marx 270</name>
    <dbReference type="NCBI Taxonomy" id="870435"/>
    <lineage>
        <taxon>Eukaryota</taxon>
        <taxon>Fungi</taxon>
        <taxon>Dikarya</taxon>
        <taxon>Basidiomycota</taxon>
        <taxon>Agaricomycotina</taxon>
        <taxon>Agaricomycetes</taxon>
        <taxon>Agaricomycetidae</taxon>
        <taxon>Boletales</taxon>
        <taxon>Sclerodermatineae</taxon>
        <taxon>Pisolithaceae</taxon>
        <taxon>Pisolithus</taxon>
    </lineage>
</organism>
<feature type="region of interest" description="Disordered" evidence="16">
    <location>
        <begin position="591"/>
        <end position="679"/>
    </location>
</feature>
<evidence type="ECO:0000256" key="5">
    <source>
        <dbReference type="ARBA" id="ARBA00014520"/>
    </source>
</evidence>
<keyword evidence="14" id="KW-0131">Cell cycle</keyword>
<dbReference type="GO" id="GO:0005874">
    <property type="term" value="C:microtubule"/>
    <property type="evidence" value="ECO:0007669"/>
    <property type="project" value="UniProtKB-KW"/>
</dbReference>
<dbReference type="AlphaFoldDB" id="A0A0C3PFD4"/>
<feature type="region of interest" description="Disordered" evidence="16">
    <location>
        <begin position="104"/>
        <end position="193"/>
    </location>
</feature>
<feature type="compositionally biased region" description="Low complexity" evidence="16">
    <location>
        <begin position="388"/>
        <end position="399"/>
    </location>
</feature>
<dbReference type="Proteomes" id="UP000054217">
    <property type="component" value="Unassembled WGS sequence"/>
</dbReference>
<feature type="region of interest" description="Disordered" evidence="16">
    <location>
        <begin position="388"/>
        <end position="408"/>
    </location>
</feature>
<keyword evidence="6" id="KW-0158">Chromosome</keyword>
<feature type="compositionally biased region" description="Polar residues" evidence="16">
    <location>
        <begin position="457"/>
        <end position="468"/>
    </location>
</feature>
<dbReference type="PANTHER" id="PTHR28200:SF1">
    <property type="entry name" value="DASH COMPLEX SUBUNIT ASK1"/>
    <property type="match status" value="1"/>
</dbReference>
<dbReference type="GO" id="GO:0042729">
    <property type="term" value="C:DASH complex"/>
    <property type="evidence" value="ECO:0007669"/>
    <property type="project" value="InterPro"/>
</dbReference>
<evidence type="ECO:0000256" key="4">
    <source>
        <dbReference type="ARBA" id="ARBA00010731"/>
    </source>
</evidence>
<keyword evidence="7" id="KW-0963">Cytoplasm</keyword>
<evidence type="ECO:0000256" key="16">
    <source>
        <dbReference type="SAM" id="MobiDB-lite"/>
    </source>
</evidence>
<dbReference type="PANTHER" id="PTHR28200">
    <property type="entry name" value="DASH COMPLEX SUBUNIT ASK1"/>
    <property type="match status" value="1"/>
</dbReference>
<evidence type="ECO:0000256" key="11">
    <source>
        <dbReference type="ARBA" id="ARBA00022838"/>
    </source>
</evidence>
<feature type="region of interest" description="Disordered" evidence="16">
    <location>
        <begin position="234"/>
        <end position="281"/>
    </location>
</feature>
<evidence type="ECO:0000256" key="13">
    <source>
        <dbReference type="ARBA" id="ARBA00023242"/>
    </source>
</evidence>
<dbReference type="GO" id="GO:0072686">
    <property type="term" value="C:mitotic spindle"/>
    <property type="evidence" value="ECO:0007669"/>
    <property type="project" value="InterPro"/>
</dbReference>
<comment type="subcellular location">
    <subcellularLocation>
        <location evidence="3">Chromosome</location>
        <location evidence="3">Centromere</location>
        <location evidence="3">Kinetochore</location>
    </subcellularLocation>
    <subcellularLocation>
        <location evidence="2">Cytoplasm</location>
        <location evidence="2">Cytoskeleton</location>
        <location evidence="2">Spindle</location>
    </subcellularLocation>
    <subcellularLocation>
        <location evidence="1">Nucleus</location>
    </subcellularLocation>
</comment>
<comment type="similarity">
    <text evidence="4">Belongs to the DASH complex ASK1 family.</text>
</comment>
<reference evidence="18" key="2">
    <citation type="submission" date="2015-01" db="EMBL/GenBank/DDBJ databases">
        <title>Evolutionary Origins and Diversification of the Mycorrhizal Mutualists.</title>
        <authorList>
            <consortium name="DOE Joint Genome Institute"/>
            <consortium name="Mycorrhizal Genomics Consortium"/>
            <person name="Kohler A."/>
            <person name="Kuo A."/>
            <person name="Nagy L.G."/>
            <person name="Floudas D."/>
            <person name="Copeland A."/>
            <person name="Barry K.W."/>
            <person name="Cichocki N."/>
            <person name="Veneault-Fourrey C."/>
            <person name="LaButti K."/>
            <person name="Lindquist E.A."/>
            <person name="Lipzen A."/>
            <person name="Lundell T."/>
            <person name="Morin E."/>
            <person name="Murat C."/>
            <person name="Riley R."/>
            <person name="Ohm R."/>
            <person name="Sun H."/>
            <person name="Tunlid A."/>
            <person name="Henrissat B."/>
            <person name="Grigoriev I.V."/>
            <person name="Hibbett D.S."/>
            <person name="Martin F."/>
        </authorList>
    </citation>
    <scope>NUCLEOTIDE SEQUENCE [LARGE SCALE GENOMIC DNA]</scope>
    <source>
        <strain evidence="18">Marx 270</strain>
    </source>
</reference>
<dbReference type="HOGENOM" id="CLU_417936_0_0_1"/>
<evidence type="ECO:0000256" key="7">
    <source>
        <dbReference type="ARBA" id="ARBA00022490"/>
    </source>
</evidence>
<dbReference type="GO" id="GO:0008608">
    <property type="term" value="P:attachment of spindle microtubules to kinetochore"/>
    <property type="evidence" value="ECO:0007669"/>
    <property type="project" value="InterPro"/>
</dbReference>
<evidence type="ECO:0000256" key="15">
    <source>
        <dbReference type="ARBA" id="ARBA00023328"/>
    </source>
</evidence>
<feature type="compositionally biased region" description="Low complexity" evidence="16">
    <location>
        <begin position="597"/>
        <end position="623"/>
    </location>
</feature>
<evidence type="ECO:0000313" key="17">
    <source>
        <dbReference type="EMBL" id="KIO06981.1"/>
    </source>
</evidence>
<keyword evidence="10" id="KW-0498">Mitosis</keyword>
<feature type="compositionally biased region" description="Polar residues" evidence="16">
    <location>
        <begin position="183"/>
        <end position="192"/>
    </location>
</feature>
<keyword evidence="9" id="KW-0493">Microtubule</keyword>
<evidence type="ECO:0000256" key="12">
    <source>
        <dbReference type="ARBA" id="ARBA00023212"/>
    </source>
</evidence>
<dbReference type="EMBL" id="KN831961">
    <property type="protein sequence ID" value="KIO06981.1"/>
    <property type="molecule type" value="Genomic_DNA"/>
</dbReference>
<keyword evidence="11" id="KW-0995">Kinetochore</keyword>
<evidence type="ECO:0000256" key="6">
    <source>
        <dbReference type="ARBA" id="ARBA00022454"/>
    </source>
</evidence>
<evidence type="ECO:0000256" key="8">
    <source>
        <dbReference type="ARBA" id="ARBA00022618"/>
    </source>
</evidence>
<dbReference type="Pfam" id="PF08655">
    <property type="entry name" value="DASH_Ask1"/>
    <property type="match status" value="1"/>
</dbReference>
<evidence type="ECO:0000256" key="1">
    <source>
        <dbReference type="ARBA" id="ARBA00004123"/>
    </source>
</evidence>
<feature type="region of interest" description="Disordered" evidence="16">
    <location>
        <begin position="297"/>
        <end position="357"/>
    </location>
</feature>
<name>A0A0C3PFD4_PISTI</name>
<evidence type="ECO:0000256" key="9">
    <source>
        <dbReference type="ARBA" id="ARBA00022701"/>
    </source>
</evidence>
<keyword evidence="13" id="KW-0539">Nucleus</keyword>
<gene>
    <name evidence="17" type="ORF">M404DRAFT_998421</name>
</gene>
<keyword evidence="15" id="KW-0137">Centromere</keyword>
<feature type="compositionally biased region" description="Basic and acidic residues" evidence="16">
    <location>
        <begin position="344"/>
        <end position="355"/>
    </location>
</feature>
<dbReference type="GO" id="GO:0051301">
    <property type="term" value="P:cell division"/>
    <property type="evidence" value="ECO:0007669"/>
    <property type="project" value="UniProtKB-KW"/>
</dbReference>
<feature type="compositionally biased region" description="Acidic residues" evidence="16">
    <location>
        <begin position="635"/>
        <end position="662"/>
    </location>
</feature>
<dbReference type="InterPro" id="IPR013964">
    <property type="entry name" value="DASH_Ask1"/>
</dbReference>
<dbReference type="STRING" id="870435.A0A0C3PFD4"/>
<dbReference type="GO" id="GO:0044732">
    <property type="term" value="C:mitotic spindle pole body"/>
    <property type="evidence" value="ECO:0007669"/>
    <property type="project" value="TreeGrafter"/>
</dbReference>
<keyword evidence="12" id="KW-0206">Cytoskeleton</keyword>
<evidence type="ECO:0000313" key="18">
    <source>
        <dbReference type="Proteomes" id="UP000054217"/>
    </source>
</evidence>
<dbReference type="OrthoDB" id="5573898at2759"/>
<evidence type="ECO:0000256" key="3">
    <source>
        <dbReference type="ARBA" id="ARBA00004629"/>
    </source>
</evidence>
<accession>A0A0C3PFD4</accession>
<evidence type="ECO:0000256" key="14">
    <source>
        <dbReference type="ARBA" id="ARBA00023306"/>
    </source>
</evidence>
<feature type="region of interest" description="Disordered" evidence="16">
    <location>
        <begin position="555"/>
        <end position="578"/>
    </location>
</feature>
<evidence type="ECO:0000256" key="2">
    <source>
        <dbReference type="ARBA" id="ARBA00004186"/>
    </source>
</evidence>
<keyword evidence="8" id="KW-0132">Cell division</keyword>
<feature type="region of interest" description="Disordered" evidence="16">
    <location>
        <begin position="455"/>
        <end position="485"/>
    </location>
</feature>
<sequence length="715" mass="77344">MMTPIPPNPPRWTPAADPASIIVPGLDTSAPVNDQVDQIEQLITIKLENIDANFSKIQNILANRLLPAVKRYAVSTEPVREAAKFWTSFYEQAAQIHIPTAEDDHHANETQSQTSLAENSSSAYSDAESTPNRPGPSVQSSHSVNPGNQTYDATVSESSFMPANAISSTPARGVHLQDRTADDQPSWSSSLESPLVRLDRELQSFTREEEEEATARQDITSTQDSFVYEEEDTVQQNVDNKGKNKEPSTTIPRGILKNPSSAMPTPRVRTMGTHVSPLKVKPKTPVAIPKYLQPYVAPESRPEPAIPSPRRPAYQRSPHKPQPQLPASSSTSSSTLDIPSLTKHSSEAVGKKPYEDFDDSFDDSMELMHGMSPPRTLAFARAPRSSIGLGLLPPGRTPGKSNLPTLGRTPMKEAADRIRRDLLGDVQGHLASARSTATIERSQAYGYGSSMVKDDTMSTIPTPPSLSRYTRHAYPLGNDTNETDTSLDTMMRRVGLSVPESRTRDSESSGTGTFVQRDAEAGLLAPPVVQHDIHTPEQQASDVFHLHEDEQSVIGLGSRTQSRADSDSDSDSLGDEPARPSAAFLMASARDADPDDSFASSSSNRSSDSLGAEEYGGEEVAGAPIHPFARVVDAGEGDGFDEDSFDSVDGDGELGDVVEEETVFGVPPAQRQQGRKSHGELRMLGEDLLQDTIGIGSQLSKVGMVEESPTPFGRN</sequence>
<dbReference type="InParanoid" id="A0A0C3PFD4"/>
<feature type="compositionally biased region" description="Polar residues" evidence="16">
    <location>
        <begin position="109"/>
        <end position="170"/>
    </location>
</feature>
<evidence type="ECO:0000256" key="10">
    <source>
        <dbReference type="ARBA" id="ARBA00022776"/>
    </source>
</evidence>
<proteinExistence type="inferred from homology"/>